<name>A0AAU9VCY3_EUPED</name>
<feature type="domain" description="Ig-like" evidence="3">
    <location>
        <begin position="22"/>
        <end position="139"/>
    </location>
</feature>
<evidence type="ECO:0000313" key="4">
    <source>
        <dbReference type="EMBL" id="CAH2108112.1"/>
    </source>
</evidence>
<evidence type="ECO:0000259" key="3">
    <source>
        <dbReference type="PROSITE" id="PS50835"/>
    </source>
</evidence>
<reference evidence="4" key="1">
    <citation type="submission" date="2022-03" db="EMBL/GenBank/DDBJ databases">
        <authorList>
            <person name="Tunstrom K."/>
        </authorList>
    </citation>
    <scope>NUCLEOTIDE SEQUENCE</scope>
</reference>
<dbReference type="AlphaFoldDB" id="A0AAU9VCY3"/>
<dbReference type="EMBL" id="CAKOGL010000031">
    <property type="protein sequence ID" value="CAH2108112.1"/>
    <property type="molecule type" value="Genomic_DNA"/>
</dbReference>
<dbReference type="InterPro" id="IPR013162">
    <property type="entry name" value="CD80_C2-set"/>
</dbReference>
<keyword evidence="1" id="KW-1015">Disulfide bond</keyword>
<protein>
    <recommendedName>
        <fullName evidence="3">Ig-like domain-containing protein</fullName>
    </recommendedName>
</protein>
<dbReference type="PANTHER" id="PTHR21261">
    <property type="entry name" value="BEAT PROTEIN"/>
    <property type="match status" value="1"/>
</dbReference>
<accession>A0AAU9VCY3</accession>
<dbReference type="PROSITE" id="PS50835">
    <property type="entry name" value="IG_LIKE"/>
    <property type="match status" value="1"/>
</dbReference>
<evidence type="ECO:0000256" key="1">
    <source>
        <dbReference type="ARBA" id="ARBA00023157"/>
    </source>
</evidence>
<evidence type="ECO:0000256" key="2">
    <source>
        <dbReference type="SAM" id="MobiDB-lite"/>
    </source>
</evidence>
<sequence length="310" mass="34817">MSVISIIKVDVFILEQEKLIIPNKTDMTTRQYTVTGLELLELRVPTHVPLGTRPSLSCRWRLSPTDILYSVKWYKDGKEFFRHVPKDVEPRRKFLLPGVDVEESTPNASNVTLYPAVLETGGRYRCEVSGERPLFPTVSDYADMIVVALPSEGPVITGSRMRYQIGDRVQVNCTSGRSRPATKLSWYINGEPAPLAIVRGPEHYKNEDGLETTTLALDFKVKPKHFKKGDLKLKCLATIATVYWRSNEESVQGERLKSHSRSREALDGASRADRVQSAGTSGYRGRVVPSLAMVLVLAFALHMPTRLNKM</sequence>
<dbReference type="PANTHER" id="PTHR21261:SF15">
    <property type="entry name" value="BEATEN PATH IIIA, ISOFORM D-RELATED"/>
    <property type="match status" value="1"/>
</dbReference>
<dbReference type="Gene3D" id="2.60.40.10">
    <property type="entry name" value="Immunoglobulins"/>
    <property type="match status" value="2"/>
</dbReference>
<dbReference type="Pfam" id="PF08205">
    <property type="entry name" value="C2-set_2"/>
    <property type="match status" value="1"/>
</dbReference>
<comment type="caution">
    <text evidence="4">The sequence shown here is derived from an EMBL/GenBank/DDBJ whole genome shotgun (WGS) entry which is preliminary data.</text>
</comment>
<dbReference type="InterPro" id="IPR013783">
    <property type="entry name" value="Ig-like_fold"/>
</dbReference>
<dbReference type="InterPro" id="IPR007110">
    <property type="entry name" value="Ig-like_dom"/>
</dbReference>
<feature type="compositionally biased region" description="Basic and acidic residues" evidence="2">
    <location>
        <begin position="253"/>
        <end position="274"/>
    </location>
</feature>
<keyword evidence="5" id="KW-1185">Reference proteome</keyword>
<proteinExistence type="predicted"/>
<dbReference type="InterPro" id="IPR036179">
    <property type="entry name" value="Ig-like_dom_sf"/>
</dbReference>
<feature type="region of interest" description="Disordered" evidence="2">
    <location>
        <begin position="253"/>
        <end position="279"/>
    </location>
</feature>
<organism evidence="4 5">
    <name type="scientific">Euphydryas editha</name>
    <name type="common">Edith's checkerspot</name>
    <dbReference type="NCBI Taxonomy" id="104508"/>
    <lineage>
        <taxon>Eukaryota</taxon>
        <taxon>Metazoa</taxon>
        <taxon>Ecdysozoa</taxon>
        <taxon>Arthropoda</taxon>
        <taxon>Hexapoda</taxon>
        <taxon>Insecta</taxon>
        <taxon>Pterygota</taxon>
        <taxon>Neoptera</taxon>
        <taxon>Endopterygota</taxon>
        <taxon>Lepidoptera</taxon>
        <taxon>Glossata</taxon>
        <taxon>Ditrysia</taxon>
        <taxon>Papilionoidea</taxon>
        <taxon>Nymphalidae</taxon>
        <taxon>Nymphalinae</taxon>
        <taxon>Euphydryas</taxon>
    </lineage>
</organism>
<evidence type="ECO:0000313" key="5">
    <source>
        <dbReference type="Proteomes" id="UP001153954"/>
    </source>
</evidence>
<gene>
    <name evidence="4" type="ORF">EEDITHA_LOCUS22077</name>
</gene>
<dbReference type="Proteomes" id="UP001153954">
    <property type="component" value="Unassembled WGS sequence"/>
</dbReference>
<dbReference type="SUPFAM" id="SSF48726">
    <property type="entry name" value="Immunoglobulin"/>
    <property type="match status" value="2"/>
</dbReference>